<evidence type="ECO:0000313" key="3">
    <source>
        <dbReference type="Proteomes" id="UP000478008"/>
    </source>
</evidence>
<accession>A0A7D9H020</accession>
<name>A0A7D9H020_DEKBR</name>
<dbReference type="Proteomes" id="UP000478008">
    <property type="component" value="Unassembled WGS sequence"/>
</dbReference>
<organism evidence="2 3">
    <name type="scientific">Dekkera bruxellensis</name>
    <name type="common">Brettanomyces custersii</name>
    <dbReference type="NCBI Taxonomy" id="5007"/>
    <lineage>
        <taxon>Eukaryota</taxon>
        <taxon>Fungi</taxon>
        <taxon>Dikarya</taxon>
        <taxon>Ascomycota</taxon>
        <taxon>Saccharomycotina</taxon>
        <taxon>Pichiomycetes</taxon>
        <taxon>Pichiales</taxon>
        <taxon>Pichiaceae</taxon>
        <taxon>Brettanomyces</taxon>
    </lineage>
</organism>
<dbReference type="AlphaFoldDB" id="A0A7D9H020"/>
<keyword evidence="3" id="KW-1185">Reference proteome</keyword>
<dbReference type="EMBL" id="CABFWN010000002">
    <property type="protein sequence ID" value="VUG17208.1"/>
    <property type="molecule type" value="Genomic_DNA"/>
</dbReference>
<dbReference type="InterPro" id="IPR008011">
    <property type="entry name" value="Complex1_LYR_dom"/>
</dbReference>
<protein>
    <submittedName>
        <fullName evidence="2">DEBR0S2_01266g1_1</fullName>
    </submittedName>
</protein>
<reference evidence="2 3" key="1">
    <citation type="submission" date="2019-07" db="EMBL/GenBank/DDBJ databases">
        <authorList>
            <person name="Friedrich A."/>
            <person name="Schacherer J."/>
        </authorList>
    </citation>
    <scope>NUCLEOTIDE SEQUENCE [LARGE SCALE GENOMIC DNA]</scope>
</reference>
<proteinExistence type="predicted"/>
<evidence type="ECO:0000313" key="2">
    <source>
        <dbReference type="EMBL" id="VUG17208.1"/>
    </source>
</evidence>
<gene>
    <name evidence="2" type="ORF">DEBR0S2_01266G</name>
</gene>
<dbReference type="CDD" id="cd20262">
    <property type="entry name" value="Complex1_LYR_LYRM2"/>
    <property type="match status" value="1"/>
</dbReference>
<sequence length="112" mass="12997">MSTKLTNTTLRRIRHKPRRKPVDDISFEEFVLKNQILQTYRDMMRTLQKIPDEGTKQEVHDFLKGEFQSSRNVSNVETRRSLLIGGIRQFQSLANSLGISMPTIDFSSGRQV</sequence>
<evidence type="ECO:0000259" key="1">
    <source>
        <dbReference type="Pfam" id="PF05347"/>
    </source>
</evidence>
<dbReference type="InterPro" id="IPR045293">
    <property type="entry name" value="Complex1_LYR_LYRM2"/>
</dbReference>
<dbReference type="Pfam" id="PF05347">
    <property type="entry name" value="Complex1_LYR"/>
    <property type="match status" value="1"/>
</dbReference>
<feature type="domain" description="Complex 1 LYR protein" evidence="1">
    <location>
        <begin position="35"/>
        <end position="90"/>
    </location>
</feature>